<reference evidence="1" key="2">
    <citation type="journal article" date="2023" name="Commun. Biol.">
        <title>Intrasexual cuticular hydrocarbon dimorphism in a wasp sheds light on hydrocarbon biosynthesis genes in Hymenoptera.</title>
        <authorList>
            <person name="Moris V.C."/>
            <person name="Podsiadlowski L."/>
            <person name="Martin S."/>
            <person name="Oeyen J.P."/>
            <person name="Donath A."/>
            <person name="Petersen M."/>
            <person name="Wilbrandt J."/>
            <person name="Misof B."/>
            <person name="Liedtke D."/>
            <person name="Thamm M."/>
            <person name="Scheiner R."/>
            <person name="Schmitt T."/>
            <person name="Niehuis O."/>
        </authorList>
    </citation>
    <scope>NUCLEOTIDE SEQUENCE</scope>
    <source>
        <strain evidence="1">GBR_01_08_01A</strain>
    </source>
</reference>
<evidence type="ECO:0000313" key="2">
    <source>
        <dbReference type="Proteomes" id="UP001258017"/>
    </source>
</evidence>
<dbReference type="AlphaFoldDB" id="A0AAD9RET4"/>
<organism evidence="1 2">
    <name type="scientific">Odynerus spinipes</name>
    <dbReference type="NCBI Taxonomy" id="1348599"/>
    <lineage>
        <taxon>Eukaryota</taxon>
        <taxon>Metazoa</taxon>
        <taxon>Ecdysozoa</taxon>
        <taxon>Arthropoda</taxon>
        <taxon>Hexapoda</taxon>
        <taxon>Insecta</taxon>
        <taxon>Pterygota</taxon>
        <taxon>Neoptera</taxon>
        <taxon>Endopterygota</taxon>
        <taxon>Hymenoptera</taxon>
        <taxon>Apocrita</taxon>
        <taxon>Aculeata</taxon>
        <taxon>Vespoidea</taxon>
        <taxon>Vespidae</taxon>
        <taxon>Eumeninae</taxon>
        <taxon>Odynerus</taxon>
    </lineage>
</organism>
<dbReference type="PANTHER" id="PTHR47331">
    <property type="entry name" value="PHD-TYPE DOMAIN-CONTAINING PROTEIN"/>
    <property type="match status" value="1"/>
</dbReference>
<dbReference type="InterPro" id="IPR008042">
    <property type="entry name" value="Retrotrans_Pao"/>
</dbReference>
<gene>
    <name evidence="1" type="ORF">KPH14_000929</name>
</gene>
<proteinExistence type="predicted"/>
<sequence length="346" mass="39020">VVLDEFIKWGPNDSLRLDTLTRKLVTLLALTTGHRMQTLTFIDIRNFVLRGDRLEIKIVERVKTSAINKVQPLLILPFFKENPLPVHRRCACSHQACWPVDPHQDHATTGLSGSPCHSSRTIACQSATGVLPLGLVRLVHLIRPSVKGYGSATTRSLDRQPLQRQAYYAFMRDYLDSGHMELVPADIDFPVYESYYIPHHSVHRSDDPPMKLRVVFNASCVSSNGLELRKWASNNPPLLQDLPADNLRTPAHTFSSDATTGIPLDRDPGVKLLGLGWNPTAYHFFYAVLLDALARTKRMILSQMARIFDPLGWFTPISLRAKFMFRQLCLLQVDWDQALPASATES</sequence>
<comment type="caution">
    <text evidence="1">The sequence shown here is derived from an EMBL/GenBank/DDBJ whole genome shotgun (WGS) entry which is preliminary data.</text>
</comment>
<dbReference type="Proteomes" id="UP001258017">
    <property type="component" value="Unassembled WGS sequence"/>
</dbReference>
<dbReference type="PANTHER" id="PTHR47331:SF5">
    <property type="entry name" value="RIBONUCLEASE H"/>
    <property type="match status" value="1"/>
</dbReference>
<dbReference type="Pfam" id="PF05380">
    <property type="entry name" value="Peptidase_A17"/>
    <property type="match status" value="1"/>
</dbReference>
<reference evidence="1" key="1">
    <citation type="submission" date="2021-08" db="EMBL/GenBank/DDBJ databases">
        <authorList>
            <person name="Misof B."/>
            <person name="Oliver O."/>
            <person name="Podsiadlowski L."/>
            <person name="Donath A."/>
            <person name="Peters R."/>
            <person name="Mayer C."/>
            <person name="Rust J."/>
            <person name="Gunkel S."/>
            <person name="Lesny P."/>
            <person name="Martin S."/>
            <person name="Oeyen J.P."/>
            <person name="Petersen M."/>
            <person name="Panagiotis P."/>
            <person name="Wilbrandt J."/>
            <person name="Tanja T."/>
        </authorList>
    </citation>
    <scope>NUCLEOTIDE SEQUENCE</scope>
    <source>
        <strain evidence="1">GBR_01_08_01A</strain>
        <tissue evidence="1">Thorax + abdomen</tissue>
    </source>
</reference>
<protein>
    <submittedName>
        <fullName evidence="1">Uncharacterized protein</fullName>
    </submittedName>
</protein>
<evidence type="ECO:0000313" key="1">
    <source>
        <dbReference type="EMBL" id="KAK2578362.1"/>
    </source>
</evidence>
<keyword evidence="2" id="KW-1185">Reference proteome</keyword>
<accession>A0AAD9RET4</accession>
<name>A0AAD9RET4_9HYME</name>
<feature type="non-terminal residue" evidence="1">
    <location>
        <position position="1"/>
    </location>
</feature>
<dbReference type="EMBL" id="JAIFRP010000375">
    <property type="protein sequence ID" value="KAK2578362.1"/>
    <property type="molecule type" value="Genomic_DNA"/>
</dbReference>